<evidence type="ECO:0000256" key="8">
    <source>
        <dbReference type="ARBA" id="ARBA00023136"/>
    </source>
</evidence>
<dbReference type="InterPro" id="IPR010949">
    <property type="entry name" value="TonB_Hb/transfer/lactofer_rcpt"/>
</dbReference>
<dbReference type="InterPro" id="IPR037066">
    <property type="entry name" value="Plug_dom_sf"/>
</dbReference>
<comment type="subcellular location">
    <subcellularLocation>
        <location evidence="1 10">Cell outer membrane</location>
        <topology evidence="1 10">Multi-pass membrane protein</topology>
    </subcellularLocation>
</comment>
<gene>
    <name evidence="16" type="ORF">BJP43_09285</name>
</gene>
<evidence type="ECO:0000313" key="17">
    <source>
        <dbReference type="Proteomes" id="UP000229055"/>
    </source>
</evidence>
<evidence type="ECO:0000256" key="9">
    <source>
        <dbReference type="ARBA" id="ARBA00023237"/>
    </source>
</evidence>
<keyword evidence="4 10" id="KW-1134">Transmembrane beta strand</keyword>
<evidence type="ECO:0000259" key="14">
    <source>
        <dbReference type="Pfam" id="PF00593"/>
    </source>
</evidence>
<dbReference type="InterPro" id="IPR010916">
    <property type="entry name" value="TonB_box_CS"/>
</dbReference>
<reference evidence="17" key="2">
    <citation type="submission" date="2017-11" db="EMBL/GenBank/DDBJ databases">
        <title>PacBio sequencing of new strain of the secondary endosymbiont Candidatus Hamiltonella defensa.</title>
        <authorList>
            <person name="Strand M.R."/>
            <person name="Oliver K."/>
        </authorList>
    </citation>
    <scope>NUCLEOTIDE SEQUENCE [LARGE SCALE GENOMIC DNA]</scope>
    <source>
        <strain evidence="17">ZA17</strain>
    </source>
</reference>
<dbReference type="InterPro" id="IPR012910">
    <property type="entry name" value="Plug_dom"/>
</dbReference>
<dbReference type="PROSITE" id="PS00430">
    <property type="entry name" value="TONB_DEPENDENT_REC_1"/>
    <property type="match status" value="1"/>
</dbReference>
<keyword evidence="9 10" id="KW-0998">Cell outer membrane</keyword>
<evidence type="ECO:0000256" key="10">
    <source>
        <dbReference type="PROSITE-ProRule" id="PRU01360"/>
    </source>
</evidence>
<dbReference type="PANTHER" id="PTHR30069:SF41">
    <property type="entry name" value="HEME_HEMOPEXIN UTILIZATION PROTEIN C"/>
    <property type="match status" value="1"/>
</dbReference>
<keyword evidence="8 10" id="KW-0472">Membrane</keyword>
<evidence type="ECO:0000256" key="3">
    <source>
        <dbReference type="ARBA" id="ARBA00022448"/>
    </source>
</evidence>
<dbReference type="GO" id="GO:0009279">
    <property type="term" value="C:cell outer membrane"/>
    <property type="evidence" value="ECO:0007669"/>
    <property type="project" value="UniProtKB-SubCell"/>
</dbReference>
<sequence>MSFTLTLPKLLRLSSLTLAISLPSLAYAESGMPDKIETEEKKPSFNKQSLKTETITVTATGNPRDTFSTPMMITVIDRDNAKSDTASSAADILLSTPGITIEGVGRKNGQDVNMRGYGGKGILTLIDGVRQNLDTGHMSGHFIDPSFIKQVEIVRGPSALLYGSGALGGVISYKTVDTVDLLQPGRNSGYRVFSMGATGDRSLGIGATVFGKTDDLDGLITFSGRNVGNIKESDGINAPNDEGIRNLMAKGTWKIDDSQSLNANVRYYRNNAEEILNPQEVNPSLRNPMTDRKTVQKDVQFSYALNPKTSDWLDAKTTLYYSDVSIDDKVKKRADQGRTQKTLGTKLENRSRLLTHSPAAHLLTYGTEFYQQKQKPEGPAKAFPDAKTNFASGWVQDEITFRDLPVSLLIGTRFDRYKAKNPKNADISADNWSSRGAVTLTPTDWLMLFASYGQAFRAPTMGEMYNDAQHFRGNRFKPNPNLKPEKNATQEYGFGVKFDDLVLTEDSVEFKASYFSTQATDYITTEVNFRKGTTQYVNVPDTNIWGWDAVLNYKTPWFGWNLAYNRTRGKNEKTGLYISSINPDTLTSSLDIPIPKTDLSAGWVMTLAESTDFMKSPGTTHSQEIKAQLGYAVHDFYLSYKGQNQFQGVTTNLVLANAFDKEYYSPQGVPQLGRTAKLLISYQW</sequence>
<feature type="chain" id="PRO_5013736739" evidence="13">
    <location>
        <begin position="29"/>
        <end position="684"/>
    </location>
</feature>
<dbReference type="GO" id="GO:0044718">
    <property type="term" value="P:siderophore transmembrane transport"/>
    <property type="evidence" value="ECO:0007669"/>
    <property type="project" value="TreeGrafter"/>
</dbReference>
<keyword evidence="7 11" id="KW-0798">TonB box</keyword>
<dbReference type="Gene3D" id="2.170.130.10">
    <property type="entry name" value="TonB-dependent receptor, plug domain"/>
    <property type="match status" value="1"/>
</dbReference>
<feature type="signal peptide" evidence="13">
    <location>
        <begin position="1"/>
        <end position="28"/>
    </location>
</feature>
<dbReference type="GO" id="GO:0015344">
    <property type="term" value="F:siderophore uptake transmembrane transporter activity"/>
    <property type="evidence" value="ECO:0007669"/>
    <property type="project" value="TreeGrafter"/>
</dbReference>
<evidence type="ECO:0000256" key="2">
    <source>
        <dbReference type="ARBA" id="ARBA00009810"/>
    </source>
</evidence>
<dbReference type="AlphaFoldDB" id="A0A2D3TFF2"/>
<evidence type="ECO:0000256" key="12">
    <source>
        <dbReference type="RuleBase" id="RU003357"/>
    </source>
</evidence>
<comment type="similarity">
    <text evidence="2 10 12">Belongs to the TonB-dependent receptor family.</text>
</comment>
<accession>A0A2D3TFF2</accession>
<dbReference type="GO" id="GO:0015232">
    <property type="term" value="F:heme transmembrane transporter activity"/>
    <property type="evidence" value="ECO:0007669"/>
    <property type="project" value="InterPro"/>
</dbReference>
<evidence type="ECO:0000259" key="15">
    <source>
        <dbReference type="Pfam" id="PF07715"/>
    </source>
</evidence>
<dbReference type="Pfam" id="PF00593">
    <property type="entry name" value="TonB_dep_Rec_b-barrel"/>
    <property type="match status" value="1"/>
</dbReference>
<evidence type="ECO:0000313" key="16">
    <source>
        <dbReference type="EMBL" id="ATW34414.1"/>
    </source>
</evidence>
<feature type="domain" description="TonB-dependent receptor-like beta-barrel" evidence="14">
    <location>
        <begin position="255"/>
        <end position="644"/>
    </location>
</feature>
<dbReference type="InterPro" id="IPR011276">
    <property type="entry name" value="TonB_haem/Hb_rcpt"/>
</dbReference>
<dbReference type="Proteomes" id="UP000229055">
    <property type="component" value="Chromosome"/>
</dbReference>
<dbReference type="CDD" id="cd01347">
    <property type="entry name" value="ligand_gated_channel"/>
    <property type="match status" value="1"/>
</dbReference>
<feature type="short sequence motif" description="TonB box" evidence="11">
    <location>
        <begin position="54"/>
        <end position="60"/>
    </location>
</feature>
<organism evidence="16 17">
    <name type="scientific">Candidatus Williamhamiltonella defendens</name>
    <dbReference type="NCBI Taxonomy" id="138072"/>
    <lineage>
        <taxon>Bacteria</taxon>
        <taxon>Pseudomonadati</taxon>
        <taxon>Pseudomonadota</taxon>
        <taxon>Gammaproteobacteria</taxon>
        <taxon>Enterobacterales</taxon>
        <taxon>Enterobacteriaceae</taxon>
        <taxon>aphid secondary symbionts</taxon>
        <taxon>Candidatus Williamhamiltonella</taxon>
    </lineage>
</organism>
<keyword evidence="3 10" id="KW-0813">Transport</keyword>
<dbReference type="RefSeq" id="WP_100096948.1">
    <property type="nucleotide sequence ID" value="NZ_CP017613.1"/>
</dbReference>
<dbReference type="PROSITE" id="PS52016">
    <property type="entry name" value="TONB_DEPENDENT_REC_3"/>
    <property type="match status" value="1"/>
</dbReference>
<evidence type="ECO:0000256" key="11">
    <source>
        <dbReference type="PROSITE-ProRule" id="PRU10143"/>
    </source>
</evidence>
<keyword evidence="6 13" id="KW-0732">Signal</keyword>
<dbReference type="InterPro" id="IPR036942">
    <property type="entry name" value="Beta-barrel_TonB_sf"/>
</dbReference>
<evidence type="ECO:0000256" key="1">
    <source>
        <dbReference type="ARBA" id="ARBA00004571"/>
    </source>
</evidence>
<dbReference type="InterPro" id="IPR000531">
    <property type="entry name" value="Beta-barrel_TonB"/>
</dbReference>
<reference evidence="17" key="1">
    <citation type="submission" date="2016-10" db="EMBL/GenBank/DDBJ databases">
        <authorList>
            <person name="Chevignon G."/>
        </authorList>
    </citation>
    <scope>NUCLEOTIDE SEQUENCE [LARGE SCALE GENOMIC DNA]</scope>
    <source>
        <strain evidence="17">ZA17</strain>
    </source>
</reference>
<dbReference type="EMBL" id="CP017613">
    <property type="protein sequence ID" value="ATW34414.1"/>
    <property type="molecule type" value="Genomic_DNA"/>
</dbReference>
<proteinExistence type="inferred from homology"/>
<keyword evidence="5 10" id="KW-0812">Transmembrane</keyword>
<dbReference type="SUPFAM" id="SSF56935">
    <property type="entry name" value="Porins"/>
    <property type="match status" value="1"/>
</dbReference>
<dbReference type="Gene3D" id="2.40.170.20">
    <property type="entry name" value="TonB-dependent receptor, beta-barrel domain"/>
    <property type="match status" value="1"/>
</dbReference>
<evidence type="ECO:0000256" key="4">
    <source>
        <dbReference type="ARBA" id="ARBA00022452"/>
    </source>
</evidence>
<dbReference type="PANTHER" id="PTHR30069">
    <property type="entry name" value="TONB-DEPENDENT OUTER MEMBRANE RECEPTOR"/>
    <property type="match status" value="1"/>
</dbReference>
<dbReference type="NCBIfam" id="TIGR01786">
    <property type="entry name" value="TonB-hemlactrns"/>
    <property type="match status" value="1"/>
</dbReference>
<dbReference type="NCBIfam" id="TIGR01785">
    <property type="entry name" value="TonB-hemin"/>
    <property type="match status" value="1"/>
</dbReference>
<feature type="domain" description="TonB-dependent receptor plug" evidence="15">
    <location>
        <begin position="67"/>
        <end position="170"/>
    </location>
</feature>
<evidence type="ECO:0000256" key="7">
    <source>
        <dbReference type="ARBA" id="ARBA00023077"/>
    </source>
</evidence>
<evidence type="ECO:0000256" key="5">
    <source>
        <dbReference type="ARBA" id="ARBA00022692"/>
    </source>
</evidence>
<evidence type="ECO:0000256" key="13">
    <source>
        <dbReference type="SAM" id="SignalP"/>
    </source>
</evidence>
<dbReference type="InterPro" id="IPR039426">
    <property type="entry name" value="TonB-dep_rcpt-like"/>
</dbReference>
<evidence type="ECO:0000256" key="6">
    <source>
        <dbReference type="ARBA" id="ARBA00022729"/>
    </source>
</evidence>
<dbReference type="Pfam" id="PF07715">
    <property type="entry name" value="Plug"/>
    <property type="match status" value="1"/>
</dbReference>
<protein>
    <submittedName>
        <fullName evidence="16">Ligand-gated channel protein</fullName>
    </submittedName>
</protein>
<name>A0A2D3TFF2_9ENTR</name>